<proteinExistence type="predicted"/>
<dbReference type="GO" id="GO:0005783">
    <property type="term" value="C:endoplasmic reticulum"/>
    <property type="evidence" value="ECO:0007669"/>
    <property type="project" value="TreeGrafter"/>
</dbReference>
<evidence type="ECO:0000256" key="5">
    <source>
        <dbReference type="ARBA" id="ARBA00023004"/>
    </source>
</evidence>
<dbReference type="GO" id="GO:0031418">
    <property type="term" value="F:L-ascorbic acid binding"/>
    <property type="evidence" value="ECO:0007669"/>
    <property type="project" value="InterPro"/>
</dbReference>
<dbReference type="Proteomes" id="UP000198406">
    <property type="component" value="Unassembled WGS sequence"/>
</dbReference>
<dbReference type="OrthoDB" id="420380at2759"/>
<dbReference type="Gene3D" id="2.60.120.620">
    <property type="entry name" value="q2cbj1_9rhob like domain"/>
    <property type="match status" value="1"/>
</dbReference>
<dbReference type="InterPro" id="IPR045054">
    <property type="entry name" value="P4HA-like"/>
</dbReference>
<evidence type="ECO:0000259" key="7">
    <source>
        <dbReference type="SMART" id="SM00702"/>
    </source>
</evidence>
<accession>A0A1Z5JAN2</accession>
<dbReference type="AlphaFoldDB" id="A0A1Z5JAN2"/>
<dbReference type="EMBL" id="BDSP01000033">
    <property type="protein sequence ID" value="GAX11047.1"/>
    <property type="molecule type" value="Genomic_DNA"/>
</dbReference>
<keyword evidence="6" id="KW-1133">Transmembrane helix</keyword>
<dbReference type="PANTHER" id="PTHR10869">
    <property type="entry name" value="PROLYL 4-HYDROXYLASE ALPHA SUBUNIT"/>
    <property type="match status" value="1"/>
</dbReference>
<dbReference type="SMART" id="SM00702">
    <property type="entry name" value="P4Hc"/>
    <property type="match status" value="1"/>
</dbReference>
<dbReference type="InterPro" id="IPR006620">
    <property type="entry name" value="Pro_4_hyd_alph"/>
</dbReference>
<gene>
    <name evidence="8" type="ORF">FisN_21Lh011</name>
</gene>
<organism evidence="8 9">
    <name type="scientific">Fistulifera solaris</name>
    <name type="common">Oleaginous diatom</name>
    <dbReference type="NCBI Taxonomy" id="1519565"/>
    <lineage>
        <taxon>Eukaryota</taxon>
        <taxon>Sar</taxon>
        <taxon>Stramenopiles</taxon>
        <taxon>Ochrophyta</taxon>
        <taxon>Bacillariophyta</taxon>
        <taxon>Bacillariophyceae</taxon>
        <taxon>Bacillariophycidae</taxon>
        <taxon>Naviculales</taxon>
        <taxon>Naviculaceae</taxon>
        <taxon>Fistulifera</taxon>
    </lineage>
</organism>
<keyword evidence="6" id="KW-0472">Membrane</keyword>
<evidence type="ECO:0000256" key="3">
    <source>
        <dbReference type="ARBA" id="ARBA00022964"/>
    </source>
</evidence>
<evidence type="ECO:0000256" key="4">
    <source>
        <dbReference type="ARBA" id="ARBA00023002"/>
    </source>
</evidence>
<evidence type="ECO:0000256" key="1">
    <source>
        <dbReference type="ARBA" id="ARBA00001961"/>
    </source>
</evidence>
<keyword evidence="2" id="KW-0479">Metal-binding</keyword>
<dbReference type="InParanoid" id="A0A1Z5JAN2"/>
<dbReference type="PANTHER" id="PTHR10869:SF226">
    <property type="entry name" value="PROLYL 4-HYDROXYLASE ALPHA SUBUNIT DOMAIN-CONTAINING PROTEIN"/>
    <property type="match status" value="1"/>
</dbReference>
<keyword evidence="4" id="KW-0560">Oxidoreductase</keyword>
<evidence type="ECO:0000256" key="2">
    <source>
        <dbReference type="ARBA" id="ARBA00022723"/>
    </source>
</evidence>
<evidence type="ECO:0000313" key="9">
    <source>
        <dbReference type="Proteomes" id="UP000198406"/>
    </source>
</evidence>
<protein>
    <recommendedName>
        <fullName evidence="7">Prolyl 4-hydroxylase alpha subunit domain-containing protein</fullName>
    </recommendedName>
</protein>
<comment type="cofactor">
    <cofactor evidence="1">
        <name>L-ascorbate</name>
        <dbReference type="ChEBI" id="CHEBI:38290"/>
    </cofactor>
</comment>
<dbReference type="GO" id="GO:0005506">
    <property type="term" value="F:iron ion binding"/>
    <property type="evidence" value="ECO:0007669"/>
    <property type="project" value="InterPro"/>
</dbReference>
<comment type="caution">
    <text evidence="8">The sequence shown here is derived from an EMBL/GenBank/DDBJ whole genome shotgun (WGS) entry which is preliminary data.</text>
</comment>
<reference evidence="8 9" key="1">
    <citation type="journal article" date="2015" name="Plant Cell">
        <title>Oil accumulation by the oleaginous diatom Fistulifera solaris as revealed by the genome and transcriptome.</title>
        <authorList>
            <person name="Tanaka T."/>
            <person name="Maeda Y."/>
            <person name="Veluchamy A."/>
            <person name="Tanaka M."/>
            <person name="Abida H."/>
            <person name="Marechal E."/>
            <person name="Bowler C."/>
            <person name="Muto M."/>
            <person name="Sunaga Y."/>
            <person name="Tanaka M."/>
            <person name="Yoshino T."/>
            <person name="Taniguchi T."/>
            <person name="Fukuda Y."/>
            <person name="Nemoto M."/>
            <person name="Matsumoto M."/>
            <person name="Wong P.S."/>
            <person name="Aburatani S."/>
            <person name="Fujibuchi W."/>
        </authorList>
    </citation>
    <scope>NUCLEOTIDE SEQUENCE [LARGE SCALE GENOMIC DNA]</scope>
    <source>
        <strain evidence="8 9">JPCC DA0580</strain>
    </source>
</reference>
<keyword evidence="9" id="KW-1185">Reference proteome</keyword>
<sequence>MLNWHSLVIYLIFPYFLALVILYWFPNHQANVSSKLFSLRLSYTSNILQDKTKSPTNSVGEISWQVSCYHQFLDKIGVILPTVSVEVHANGQAKPCSIISVNELFNDSNVLSALRVLDQCPDWKSQYFTDSFLTRLLHEISGPACSFEDHQSGFHNFCDRGLKRTPILHDHRLLVPYKLTEDGPTFLPCHFHNASGYRLSSLSLLREWMQAMSCEQDDYTTGETCTTNSPLELYAVPAGRHFMFAPKYIGETIPLPHVTGGDPTQPVYLEVLSVSPRVFDLVNLFSKQESEDLVQRALAETRESYRLQRSTTQSNGRQVNRYRTSETAFDAVGETAMNIKRRSFAVLGMSKYIESYADGVQILRYQNGTAYQKHVDWIEPNIRSQHDYDSAGQGSNRFATFLLYMSNLEANQGGETVFANAWPLDVAETERLTVEQVSTCIRSAVYCLQLTTNKTTKSLFVWTPFWRTPVDVLTQAKDQLMESDFAHFLTPGSWEEDLAGWCRSRLAIRPASARTVLFYSQLPDGEEDKSSRHGACPVFNTTKFAANVWVWNAARSGHPNSPKNPNYKKPPRATPIEATFINTGANPDMDDAELYYKDTLWGRLRPDGTPITASTLKEHQWTIIVDGKRVKHFRIAARPEKQVFEI</sequence>
<keyword evidence="5" id="KW-0408">Iron</keyword>
<name>A0A1Z5JAN2_FISSO</name>
<keyword evidence="3" id="KW-0223">Dioxygenase</keyword>
<dbReference type="GO" id="GO:0004656">
    <property type="term" value="F:procollagen-proline 4-dioxygenase activity"/>
    <property type="evidence" value="ECO:0007669"/>
    <property type="project" value="TreeGrafter"/>
</dbReference>
<feature type="domain" description="Prolyl 4-hydroxylase alpha subunit" evidence="7">
    <location>
        <begin position="276"/>
        <end position="551"/>
    </location>
</feature>
<evidence type="ECO:0000313" key="8">
    <source>
        <dbReference type="EMBL" id="GAX11047.1"/>
    </source>
</evidence>
<feature type="transmembrane region" description="Helical" evidence="6">
    <location>
        <begin position="7"/>
        <end position="25"/>
    </location>
</feature>
<keyword evidence="6" id="KW-0812">Transmembrane</keyword>
<evidence type="ECO:0000256" key="6">
    <source>
        <dbReference type="SAM" id="Phobius"/>
    </source>
</evidence>